<dbReference type="PANTHER" id="PTHR43763:SF17">
    <property type="entry name" value="AMINOPEPTIDASE P, CYTOPLASMIC-RELATED"/>
    <property type="match status" value="1"/>
</dbReference>
<dbReference type="Pfam" id="PF01321">
    <property type="entry name" value="Creatinase_N"/>
    <property type="match status" value="1"/>
</dbReference>
<dbReference type="SUPFAM" id="SSF55920">
    <property type="entry name" value="Creatinase/aminopeptidase"/>
    <property type="match status" value="1"/>
</dbReference>
<organism evidence="10 11">
    <name type="scientific">Leucosporidium creatinivorum</name>
    <dbReference type="NCBI Taxonomy" id="106004"/>
    <lineage>
        <taxon>Eukaryota</taxon>
        <taxon>Fungi</taxon>
        <taxon>Dikarya</taxon>
        <taxon>Basidiomycota</taxon>
        <taxon>Pucciniomycotina</taxon>
        <taxon>Microbotryomycetes</taxon>
        <taxon>Leucosporidiales</taxon>
        <taxon>Leucosporidium</taxon>
    </lineage>
</organism>
<keyword evidence="5" id="KW-0464">Manganese</keyword>
<comment type="cofactor">
    <cofactor evidence="1">
        <name>Mn(2+)</name>
        <dbReference type="ChEBI" id="CHEBI:29035"/>
    </cofactor>
</comment>
<evidence type="ECO:0000256" key="4">
    <source>
        <dbReference type="ARBA" id="ARBA00022801"/>
    </source>
</evidence>
<dbReference type="GO" id="GO:0046872">
    <property type="term" value="F:metal ion binding"/>
    <property type="evidence" value="ECO:0007669"/>
    <property type="project" value="UniProtKB-KW"/>
</dbReference>
<dbReference type="FunFam" id="3.40.350.10:FF:000003">
    <property type="entry name" value="Xaa-pro aminopeptidase P"/>
    <property type="match status" value="1"/>
</dbReference>
<dbReference type="Pfam" id="PF16188">
    <property type="entry name" value="Peptidase_M24_C"/>
    <property type="match status" value="1"/>
</dbReference>
<dbReference type="Proteomes" id="UP000193467">
    <property type="component" value="Unassembled WGS sequence"/>
</dbReference>
<dbReference type="InterPro" id="IPR033740">
    <property type="entry name" value="Pept_M24B"/>
</dbReference>
<dbReference type="GO" id="GO:0070006">
    <property type="term" value="F:metalloaminopeptidase activity"/>
    <property type="evidence" value="ECO:0007669"/>
    <property type="project" value="InterPro"/>
</dbReference>
<feature type="domain" description="Peptidase M24" evidence="7">
    <location>
        <begin position="372"/>
        <end position="575"/>
    </location>
</feature>
<comment type="similarity">
    <text evidence="2">Belongs to the peptidase M24B family.</text>
</comment>
<evidence type="ECO:0000259" key="7">
    <source>
        <dbReference type="Pfam" id="PF00557"/>
    </source>
</evidence>
<protein>
    <submittedName>
        <fullName evidence="10">Peptidase M24, structural domain-containing protein</fullName>
    </submittedName>
</protein>
<comment type="caution">
    <text evidence="10">The sequence shown here is derived from an EMBL/GenBank/DDBJ whole genome shotgun (WGS) entry which is preliminary data.</text>
</comment>
<dbReference type="Pfam" id="PF00557">
    <property type="entry name" value="Peptidase_M24"/>
    <property type="match status" value="1"/>
</dbReference>
<dbReference type="InterPro" id="IPR029149">
    <property type="entry name" value="Creatin/AminoP/Spt16_N"/>
</dbReference>
<dbReference type="FunFam" id="3.90.230.10:FF:000007">
    <property type="entry name" value="Xaa-Pro aminopeptidase P"/>
    <property type="match status" value="1"/>
</dbReference>
<gene>
    <name evidence="10" type="ORF">BCR35DRAFT_295285</name>
</gene>
<feature type="coiled-coil region" evidence="6">
    <location>
        <begin position="285"/>
        <end position="312"/>
    </location>
</feature>
<accession>A0A1Y2DX06</accession>
<proteinExistence type="inferred from homology"/>
<evidence type="ECO:0000256" key="2">
    <source>
        <dbReference type="ARBA" id="ARBA00008766"/>
    </source>
</evidence>
<dbReference type="Gene3D" id="3.90.230.10">
    <property type="entry name" value="Creatinase/methionine aminopeptidase superfamily"/>
    <property type="match status" value="1"/>
</dbReference>
<dbReference type="STRING" id="106004.A0A1Y2DX06"/>
<keyword evidence="4" id="KW-0378">Hydrolase</keyword>
<dbReference type="PANTHER" id="PTHR43763">
    <property type="entry name" value="XAA-PRO AMINOPEPTIDASE 1"/>
    <property type="match status" value="1"/>
</dbReference>
<dbReference type="InterPro" id="IPR036005">
    <property type="entry name" value="Creatinase/aminopeptidase-like"/>
</dbReference>
<evidence type="ECO:0000259" key="9">
    <source>
        <dbReference type="Pfam" id="PF16188"/>
    </source>
</evidence>
<evidence type="ECO:0000313" key="11">
    <source>
        <dbReference type="Proteomes" id="UP000193467"/>
    </source>
</evidence>
<dbReference type="InterPro" id="IPR000994">
    <property type="entry name" value="Pept_M24"/>
</dbReference>
<evidence type="ECO:0000256" key="5">
    <source>
        <dbReference type="ARBA" id="ARBA00023211"/>
    </source>
</evidence>
<dbReference type="EMBL" id="MCGR01000067">
    <property type="protein sequence ID" value="ORY63811.1"/>
    <property type="molecule type" value="Genomic_DNA"/>
</dbReference>
<evidence type="ECO:0000256" key="3">
    <source>
        <dbReference type="ARBA" id="ARBA00022723"/>
    </source>
</evidence>
<feature type="domain" description="Creatinase N-terminal" evidence="8">
    <location>
        <begin position="53"/>
        <end position="177"/>
    </location>
</feature>
<evidence type="ECO:0000259" key="8">
    <source>
        <dbReference type="Pfam" id="PF01321"/>
    </source>
</evidence>
<evidence type="ECO:0000256" key="6">
    <source>
        <dbReference type="SAM" id="Coils"/>
    </source>
</evidence>
<dbReference type="InterPro" id="IPR032416">
    <property type="entry name" value="Peptidase_M24_C"/>
</dbReference>
<dbReference type="Pfam" id="PF16189">
    <property type="entry name" value="Creatinase_N_2"/>
    <property type="match status" value="1"/>
</dbReference>
<dbReference type="InParanoid" id="A0A1Y2DX06"/>
<dbReference type="OrthoDB" id="9995434at2759"/>
<sequence length="644" mass="71297">MGFLSCLSPLLPSLSTSSATTSIADPLLYDQSPDEKHAVFLDSDDDGRASEKLELLRGEMKKVGVDVYVVPTADAHGSEYVGECDKRRAWLSGFTGSAGVAVVTKDRALLFTDSRYFVQAAKELSKEWELQKVGMKDVKQWDEWLLSLDEGTTIGIDSTLVDYATAKPLLAKLKSKNLSLDFPPTNLVDNIWADRPLRSAADIVLHPLKFSGQPAEEKLSALRSYLTTTSTKPSSFLLTSLPNIAWLLNLRGSDIAFNPVFYAYLLVPASEEENFVFWVQNEAVGEEVRKEVERLGGEIREYEKVLEGMREREGKVVTDGKVSWALIEAAGEENVTIVSSPVVAAQAIKNDVEIEGFKAAYLRDGAAWVCWLAWLEETLKLGKKVSEWEAAEKLTQYRKKGEDFAGLAYENISATGENAALPHYAPTASESSIISLKTPYLNDSGAQYLDGTIDTTRTYHFGKPTKEHKRAYTRVLQGHIAIDTLVFPEGTAGNAIDVLARRALWGEGMNYLHGTGHGVGEYLSVHEGPQGIGASASFGVSAIPFVPGHIMSNEPAYYEAGSYGIRIESVIFVQEVTTRRNFGDKKWFGFGRFTQVPIQTRMVDYSLLSPGEIKWLRKHNEDAKKALLEVVKDDKRAVEYLHKQ</sequence>
<dbReference type="InterPro" id="IPR050422">
    <property type="entry name" value="X-Pro_aminopeptidase_P"/>
</dbReference>
<dbReference type="SUPFAM" id="SSF53092">
    <property type="entry name" value="Creatinase/prolidase N-terminal domain"/>
    <property type="match status" value="1"/>
</dbReference>
<keyword evidence="6" id="KW-0175">Coiled coil</keyword>
<keyword evidence="11" id="KW-1185">Reference proteome</keyword>
<dbReference type="Gene3D" id="3.40.350.10">
    <property type="entry name" value="Creatinase/prolidase N-terminal domain"/>
    <property type="match status" value="2"/>
</dbReference>
<dbReference type="AlphaFoldDB" id="A0A1Y2DX06"/>
<feature type="domain" description="Peptidase M24 C-terminal" evidence="9">
    <location>
        <begin position="586"/>
        <end position="644"/>
    </location>
</feature>
<keyword evidence="3" id="KW-0479">Metal-binding</keyword>
<dbReference type="GO" id="GO:0005737">
    <property type="term" value="C:cytoplasm"/>
    <property type="evidence" value="ECO:0007669"/>
    <property type="project" value="UniProtKB-ARBA"/>
</dbReference>
<dbReference type="CDD" id="cd01085">
    <property type="entry name" value="APP"/>
    <property type="match status" value="1"/>
</dbReference>
<evidence type="ECO:0000256" key="1">
    <source>
        <dbReference type="ARBA" id="ARBA00001936"/>
    </source>
</evidence>
<name>A0A1Y2DX06_9BASI</name>
<evidence type="ECO:0000313" key="10">
    <source>
        <dbReference type="EMBL" id="ORY63811.1"/>
    </source>
</evidence>
<reference evidence="10 11" key="1">
    <citation type="submission" date="2016-07" db="EMBL/GenBank/DDBJ databases">
        <title>Pervasive Adenine N6-methylation of Active Genes in Fungi.</title>
        <authorList>
            <consortium name="DOE Joint Genome Institute"/>
            <person name="Mondo S.J."/>
            <person name="Dannebaum R.O."/>
            <person name="Kuo R.C."/>
            <person name="Labutti K."/>
            <person name="Haridas S."/>
            <person name="Kuo A."/>
            <person name="Salamov A."/>
            <person name="Ahrendt S.R."/>
            <person name="Lipzen A."/>
            <person name="Sullivan W."/>
            <person name="Andreopoulos W.B."/>
            <person name="Clum A."/>
            <person name="Lindquist E."/>
            <person name="Daum C."/>
            <person name="Ramamoorthy G.K."/>
            <person name="Gryganskyi A."/>
            <person name="Culley D."/>
            <person name="Magnuson J.K."/>
            <person name="James T.Y."/>
            <person name="O'Malley M.A."/>
            <person name="Stajich J.E."/>
            <person name="Spatafora J.W."/>
            <person name="Visel A."/>
            <person name="Grigoriev I.V."/>
        </authorList>
    </citation>
    <scope>NUCLEOTIDE SEQUENCE [LARGE SCALE GENOMIC DNA]</scope>
    <source>
        <strain evidence="10 11">62-1032</strain>
    </source>
</reference>
<dbReference type="InterPro" id="IPR000587">
    <property type="entry name" value="Creatinase_N"/>
</dbReference>